<evidence type="ECO:0000313" key="2">
    <source>
        <dbReference type="EMBL" id="MDO1533682.1"/>
    </source>
</evidence>
<dbReference type="PROSITE" id="PS00061">
    <property type="entry name" value="ADH_SHORT"/>
    <property type="match status" value="1"/>
</dbReference>
<dbReference type="InterPro" id="IPR036291">
    <property type="entry name" value="NAD(P)-bd_dom_sf"/>
</dbReference>
<name>A0ABT8S446_9BURK</name>
<dbReference type="Pfam" id="PF13561">
    <property type="entry name" value="adh_short_C2"/>
    <property type="match status" value="1"/>
</dbReference>
<dbReference type="PRINTS" id="PR00080">
    <property type="entry name" value="SDRFAMILY"/>
</dbReference>
<dbReference type="PRINTS" id="PR00081">
    <property type="entry name" value="GDHRDH"/>
</dbReference>
<dbReference type="InterPro" id="IPR020904">
    <property type="entry name" value="Sc_DH/Rdtase_CS"/>
</dbReference>
<accession>A0ABT8S446</accession>
<comment type="caution">
    <text evidence="2">The sequence shown here is derived from an EMBL/GenBank/DDBJ whole genome shotgun (WGS) entry which is preliminary data.</text>
</comment>
<comment type="similarity">
    <text evidence="1">Belongs to the short-chain dehydrogenases/reductases (SDR) family.</text>
</comment>
<evidence type="ECO:0000256" key="1">
    <source>
        <dbReference type="ARBA" id="ARBA00006484"/>
    </source>
</evidence>
<dbReference type="EMBL" id="JAUKVY010000010">
    <property type="protein sequence ID" value="MDO1533682.1"/>
    <property type="molecule type" value="Genomic_DNA"/>
</dbReference>
<dbReference type="PANTHER" id="PTHR42760:SF135">
    <property type="entry name" value="BLL7886 PROTEIN"/>
    <property type="match status" value="1"/>
</dbReference>
<dbReference type="NCBIfam" id="NF005402">
    <property type="entry name" value="PRK06949.1"/>
    <property type="match status" value="1"/>
</dbReference>
<dbReference type="Gene3D" id="3.40.50.720">
    <property type="entry name" value="NAD(P)-binding Rossmann-like Domain"/>
    <property type="match status" value="1"/>
</dbReference>
<protein>
    <submittedName>
        <fullName evidence="2">SDR family oxidoreductase</fullName>
    </submittedName>
</protein>
<dbReference type="CDD" id="cd05233">
    <property type="entry name" value="SDR_c"/>
    <property type="match status" value="1"/>
</dbReference>
<gene>
    <name evidence="2" type="ORF">Q2T77_15420</name>
</gene>
<sequence length="280" mass="29461">MRHPPALRGVASATPTGAFPMAYSIDLSGRVAFVTGASTGLGAQFAKTLARAGAAVVLASRNTDRLKELRARIEGEGGDAHVVELDVTDLGSIKAAVARAETEVGPIDVLVNNSGVSHTRRLQDVSVDDYDFIFDTNVKGSFFVAQEIGKRMLARAQGAAPGTYVGGRIINIASVAALKVLPQIGVYCMSKAALVQMTKAMALEWGRFGINVNALCPGYIATELNEEHWVTDGGQKLVGMLPRKRVGKPEDLDGLIVLLASSQSHFVNGAVIAADDGFAL</sequence>
<dbReference type="SUPFAM" id="SSF51735">
    <property type="entry name" value="NAD(P)-binding Rossmann-fold domains"/>
    <property type="match status" value="1"/>
</dbReference>
<evidence type="ECO:0000313" key="3">
    <source>
        <dbReference type="Proteomes" id="UP001169027"/>
    </source>
</evidence>
<proteinExistence type="inferred from homology"/>
<dbReference type="InterPro" id="IPR002347">
    <property type="entry name" value="SDR_fam"/>
</dbReference>
<dbReference type="PANTHER" id="PTHR42760">
    <property type="entry name" value="SHORT-CHAIN DEHYDROGENASES/REDUCTASES FAMILY MEMBER"/>
    <property type="match status" value="1"/>
</dbReference>
<reference evidence="2" key="1">
    <citation type="submission" date="2023-06" db="EMBL/GenBank/DDBJ databases">
        <authorList>
            <person name="Jiang Y."/>
            <person name="Liu Q."/>
        </authorList>
    </citation>
    <scope>NUCLEOTIDE SEQUENCE</scope>
    <source>
        <strain evidence="2">CGMCC 1.12090</strain>
    </source>
</reference>
<organism evidence="2 3">
    <name type="scientific">Variovorax ginsengisoli</name>
    <dbReference type="NCBI Taxonomy" id="363844"/>
    <lineage>
        <taxon>Bacteria</taxon>
        <taxon>Pseudomonadati</taxon>
        <taxon>Pseudomonadota</taxon>
        <taxon>Betaproteobacteria</taxon>
        <taxon>Burkholderiales</taxon>
        <taxon>Comamonadaceae</taxon>
        <taxon>Variovorax</taxon>
    </lineage>
</organism>
<dbReference type="Proteomes" id="UP001169027">
    <property type="component" value="Unassembled WGS sequence"/>
</dbReference>
<keyword evidence="3" id="KW-1185">Reference proteome</keyword>